<protein>
    <submittedName>
        <fullName evidence="3">Amidase</fullName>
    </submittedName>
</protein>
<dbReference type="AlphaFoldDB" id="A0AAF1K4F4"/>
<dbReference type="Gene3D" id="3.90.1300.10">
    <property type="entry name" value="Amidase signature (AS) domain"/>
    <property type="match status" value="1"/>
</dbReference>
<comment type="similarity">
    <text evidence="1">Belongs to the amidase family.</text>
</comment>
<dbReference type="EMBL" id="JAAEDH010000019">
    <property type="protein sequence ID" value="MBR0656538.1"/>
    <property type="molecule type" value="Genomic_DNA"/>
</dbReference>
<dbReference type="PROSITE" id="PS00571">
    <property type="entry name" value="AMIDASES"/>
    <property type="match status" value="1"/>
</dbReference>
<sequence length="478" mass="50753">MADEDLRYLSATEAAALIRRRALSPVALTQAILTAIEASQPSLNAFATVTAEAAMRDAAAAEQAVMNGDMLGPLHGVPIHIKDQVDTAGIPTRHGSAIFADNIPSRDDITVQRLRAAGAIILGKTTMSEFGHKGLTDSPAHGVTRNPWDLERTPGGSSGGAAAAVAAGLGPLGLGTDGAGSVRIPAACCGLIGLKGTLGAVPWEAAADGFLNNVYAGPISRTVADAALMFSIIAGPSPRDPQSLRAHPFTPVAPHLAGTTLHGLRIGFIDKACNPKVQREVLANTHTSLAALEVRGAHIEPVTTAIDWIEYEGRIMYQAGFAISCAQYLPEWHNRMDPVLIAFMERGRAFTAHQLRDAQFARTRLFRQIQTLFETYDILATPTLTRTALPTSFDAAHDQIDIEGTPCGITRQGWSSYQYPFNLSGHPAITIPSGFADDGLPTGLQLIGPYTHEPTLLHLASALESDRPWAQHRPGGWG</sequence>
<reference evidence="3" key="2">
    <citation type="journal article" date="2021" name="Syst. Appl. Microbiol.">
        <title>Roseomonas hellenica sp. nov., isolated from roots of wild-growing Alkanna tinctoria.</title>
        <authorList>
            <person name="Rat A."/>
            <person name="Naranjo H.D."/>
            <person name="Lebbe L."/>
            <person name="Cnockaert M."/>
            <person name="Krigas N."/>
            <person name="Grigoriadou K."/>
            <person name="Maloupa E."/>
            <person name="Willems A."/>
        </authorList>
    </citation>
    <scope>NUCLEOTIDE SEQUENCE</scope>
    <source>
        <strain evidence="3">LMG 28251</strain>
    </source>
</reference>
<evidence type="ECO:0000313" key="4">
    <source>
        <dbReference type="Proteomes" id="UP001196068"/>
    </source>
</evidence>
<evidence type="ECO:0000313" key="3">
    <source>
        <dbReference type="EMBL" id="MBR0656538.1"/>
    </source>
</evidence>
<dbReference type="SUPFAM" id="SSF75304">
    <property type="entry name" value="Amidase signature (AS) enzymes"/>
    <property type="match status" value="1"/>
</dbReference>
<dbReference type="InterPro" id="IPR023631">
    <property type="entry name" value="Amidase_dom"/>
</dbReference>
<dbReference type="PANTHER" id="PTHR11895:SF7">
    <property type="entry name" value="GLUTAMYL-TRNA(GLN) AMIDOTRANSFERASE SUBUNIT A, MITOCHONDRIAL"/>
    <property type="match status" value="1"/>
</dbReference>
<evidence type="ECO:0000259" key="2">
    <source>
        <dbReference type="Pfam" id="PF01425"/>
    </source>
</evidence>
<evidence type="ECO:0000256" key="1">
    <source>
        <dbReference type="ARBA" id="ARBA00009199"/>
    </source>
</evidence>
<dbReference type="InterPro" id="IPR036928">
    <property type="entry name" value="AS_sf"/>
</dbReference>
<feature type="domain" description="Amidase" evidence="2">
    <location>
        <begin position="28"/>
        <end position="457"/>
    </location>
</feature>
<dbReference type="PANTHER" id="PTHR11895">
    <property type="entry name" value="TRANSAMIDASE"/>
    <property type="match status" value="1"/>
</dbReference>
<dbReference type="Proteomes" id="UP001196068">
    <property type="component" value="Unassembled WGS sequence"/>
</dbReference>
<dbReference type="InterPro" id="IPR020556">
    <property type="entry name" value="Amidase_CS"/>
</dbReference>
<gene>
    <name evidence="3" type="ORF">GXW79_15765</name>
</gene>
<reference evidence="3" key="1">
    <citation type="submission" date="2020-01" db="EMBL/GenBank/DDBJ databases">
        <authorList>
            <person name="Rat A."/>
        </authorList>
    </citation>
    <scope>NUCLEOTIDE SEQUENCE</scope>
    <source>
        <strain evidence="3">LMG 28251</strain>
    </source>
</reference>
<organism evidence="3 4">
    <name type="scientific">Plastoroseomonas arctica</name>
    <dbReference type="NCBI Taxonomy" id="1509237"/>
    <lineage>
        <taxon>Bacteria</taxon>
        <taxon>Pseudomonadati</taxon>
        <taxon>Pseudomonadota</taxon>
        <taxon>Alphaproteobacteria</taxon>
        <taxon>Acetobacterales</taxon>
        <taxon>Acetobacteraceae</taxon>
        <taxon>Plastoroseomonas</taxon>
    </lineage>
</organism>
<name>A0AAF1K4F4_9PROT</name>
<keyword evidence="4" id="KW-1185">Reference proteome</keyword>
<dbReference type="GO" id="GO:0003824">
    <property type="term" value="F:catalytic activity"/>
    <property type="evidence" value="ECO:0007669"/>
    <property type="project" value="InterPro"/>
</dbReference>
<proteinExistence type="inferred from homology"/>
<dbReference type="RefSeq" id="WP_211875405.1">
    <property type="nucleotide sequence ID" value="NZ_JAAEDH010000019.1"/>
</dbReference>
<dbReference type="InterPro" id="IPR000120">
    <property type="entry name" value="Amidase"/>
</dbReference>
<comment type="caution">
    <text evidence="3">The sequence shown here is derived from an EMBL/GenBank/DDBJ whole genome shotgun (WGS) entry which is preliminary data.</text>
</comment>
<accession>A0AAF1K4F4</accession>
<dbReference type="Pfam" id="PF01425">
    <property type="entry name" value="Amidase"/>
    <property type="match status" value="1"/>
</dbReference>